<protein>
    <recommendedName>
        <fullName evidence="3">Thymidylate kinase</fullName>
    </recommendedName>
</protein>
<sequence length="218" mass="24886">MELNNKKLIIIDGMPGSGKTTCATMLSDQLSAWNVSNRCILELEDNHPLFIQGYKFSSFEDDAQADLFIEGLQALFRAFVQERLASTQDITIIESVLFQDAINCAYHMGMNHDQLLNFSSALQEILSPLEPLLIYFYQVNVEGQWRFICSVRGNEWGPVALHTDDDFKEAAELWGGSQAFVRAIVDSWDIPKLIIENQDYLWDEYADSINQFIKDNLC</sequence>
<accession>A0ABX3HI65</accession>
<evidence type="ECO:0008006" key="3">
    <source>
        <dbReference type="Google" id="ProtNLM"/>
    </source>
</evidence>
<dbReference type="Proteomes" id="UP000187412">
    <property type="component" value="Unassembled WGS sequence"/>
</dbReference>
<keyword evidence="2" id="KW-1185">Reference proteome</keyword>
<organism evidence="1 2">
    <name type="scientific">Paenibacillus borealis</name>
    <dbReference type="NCBI Taxonomy" id="160799"/>
    <lineage>
        <taxon>Bacteria</taxon>
        <taxon>Bacillati</taxon>
        <taxon>Bacillota</taxon>
        <taxon>Bacilli</taxon>
        <taxon>Bacillales</taxon>
        <taxon>Paenibacillaceae</taxon>
        <taxon>Paenibacillus</taxon>
    </lineage>
</organism>
<dbReference type="RefSeq" id="WP_076110349.1">
    <property type="nucleotide sequence ID" value="NZ_MPTB01000010.1"/>
</dbReference>
<comment type="caution">
    <text evidence="1">The sequence shown here is derived from an EMBL/GenBank/DDBJ whole genome shotgun (WGS) entry which is preliminary data.</text>
</comment>
<reference evidence="1 2" key="1">
    <citation type="submission" date="2016-10" db="EMBL/GenBank/DDBJ databases">
        <title>Paenibacillus species isolates.</title>
        <authorList>
            <person name="Beno S.M."/>
        </authorList>
    </citation>
    <scope>NUCLEOTIDE SEQUENCE [LARGE SCALE GENOMIC DNA]</scope>
    <source>
        <strain evidence="1 2">FSL H7-0744</strain>
    </source>
</reference>
<proteinExistence type="predicted"/>
<dbReference type="EMBL" id="MPTB01000010">
    <property type="protein sequence ID" value="OMD49107.1"/>
    <property type="molecule type" value="Genomic_DNA"/>
</dbReference>
<evidence type="ECO:0000313" key="2">
    <source>
        <dbReference type="Proteomes" id="UP000187412"/>
    </source>
</evidence>
<name>A0ABX3HI65_PAEBO</name>
<gene>
    <name evidence="1" type="ORF">BSK56_09770</name>
</gene>
<dbReference type="Gene3D" id="3.40.50.300">
    <property type="entry name" value="P-loop containing nucleotide triphosphate hydrolases"/>
    <property type="match status" value="1"/>
</dbReference>
<evidence type="ECO:0000313" key="1">
    <source>
        <dbReference type="EMBL" id="OMD49107.1"/>
    </source>
</evidence>
<dbReference type="SUPFAM" id="SSF52540">
    <property type="entry name" value="P-loop containing nucleoside triphosphate hydrolases"/>
    <property type="match status" value="1"/>
</dbReference>
<dbReference type="InterPro" id="IPR027417">
    <property type="entry name" value="P-loop_NTPase"/>
</dbReference>